<keyword evidence="4" id="KW-0547">Nucleotide-binding</keyword>
<feature type="coiled-coil region" evidence="14">
    <location>
        <begin position="698"/>
        <end position="753"/>
    </location>
</feature>
<evidence type="ECO:0000256" key="14">
    <source>
        <dbReference type="SAM" id="Coils"/>
    </source>
</evidence>
<dbReference type="PANTHER" id="PTHR23336">
    <property type="entry name" value="ZINC FINGER CW-TYPE COILED-COIL DOMAIN PROTEIN 3"/>
    <property type="match status" value="1"/>
</dbReference>
<evidence type="ECO:0000256" key="12">
    <source>
        <dbReference type="ARBA" id="ARBA00023204"/>
    </source>
</evidence>
<dbReference type="GO" id="GO:0031349">
    <property type="term" value="P:positive regulation of defense response"/>
    <property type="evidence" value="ECO:0007669"/>
    <property type="project" value="UniProtKB-ARBA"/>
</dbReference>
<dbReference type="EMBL" id="JAUHHV010000002">
    <property type="protein sequence ID" value="KAK1433831.1"/>
    <property type="molecule type" value="Genomic_DNA"/>
</dbReference>
<sequence>MFDFEDVTLDDFIFQFHSSYLLLLTHNNPYFKPTLLATVVFVRRRWTILSPFSFHFISQSLNPLLTQNPTFGFVPPLLLLIFFTAFPSIVNEIIRMDISQFFSDYDQDEGDTAAVKLETNPGEAAQQKPNFNEENRSSTGTSVLDQEQSPVDDANLCSTSPICAAPLCRQFWKAGAYNDELTPKSTTKSGSSYLHIHPKFLHSNATSHKWAFGAIAELIDNAVDEIQKGASYVLIDKTINPRNGNTALLIQDDGGGMDPEAMRHCLSFGFSDKKSKLAIGKYGNGFKTSTMRLGADVIVFSRYLTDSTLTQSIGLLSYTFLTRAGYDRIVVPMVHYQYNCMTETFDPLNSQSNDNPNSNLSVILKWSPYSTEKELLKQFEDVGSHGTKVIIYNLWLDDDGNMELDFELDSQDICITWDGKSKAKEGSRMAVSDQHLANRLRYSLRAYLSILYLELPPTFAMVLRGEVVLYHNIANDLKHTEYIMYRPHNDGCAEAAVVTTIGFDKEAPNVSVHGFNVYHKNRLILPFQPVVLFADSRGRGVIGVLEANFIEPTHNKQDFEKTSLFQKLVARLKEMTWEYWDYHCGLIGYQIKKKARPPSDTPGSSNFIHQHVEDFCTRRKPSSDGGPTKKAPLIATVNNKAGFYSSSSFVKPVELKSSFPPGFKEGSNLKRKLTDVSQNFQTEMVNVSSNMTNNNGGMIKVIDENKKLKNQCLELEKAEEQLTRKVAHLKKELGDAKAEYARILAELMELEMVKGEN</sequence>
<protein>
    <recommendedName>
        <fullName evidence="16">Morc S5 domain-containing protein</fullName>
    </recommendedName>
</protein>
<keyword evidence="13" id="KW-0539">Nucleus</keyword>
<evidence type="ECO:0000256" key="15">
    <source>
        <dbReference type="SAM" id="MobiDB-lite"/>
    </source>
</evidence>
<dbReference type="Pfam" id="PF13589">
    <property type="entry name" value="HATPase_c_3"/>
    <property type="match status" value="1"/>
</dbReference>
<keyword evidence="9" id="KW-0156">Chromatin regulator</keyword>
<dbReference type="InterPro" id="IPR041006">
    <property type="entry name" value="Morc_S5"/>
</dbReference>
<evidence type="ECO:0000256" key="9">
    <source>
        <dbReference type="ARBA" id="ARBA00022853"/>
    </source>
</evidence>
<keyword evidence="18" id="KW-1185">Reference proteome</keyword>
<name>A0AAD8P6L5_TARER</name>
<keyword evidence="11" id="KW-0943">RNA-mediated gene silencing</keyword>
<evidence type="ECO:0000259" key="16">
    <source>
        <dbReference type="Pfam" id="PF17942"/>
    </source>
</evidence>
<reference evidence="17" key="1">
    <citation type="journal article" date="2023" name="bioRxiv">
        <title>Improved chromosome-level genome assembly for marigold (Tagetes erecta).</title>
        <authorList>
            <person name="Jiang F."/>
            <person name="Yuan L."/>
            <person name="Wang S."/>
            <person name="Wang H."/>
            <person name="Xu D."/>
            <person name="Wang A."/>
            <person name="Fan W."/>
        </authorList>
    </citation>
    <scope>NUCLEOTIDE SEQUENCE</scope>
    <source>
        <strain evidence="17">WSJ</strain>
        <tissue evidence="17">Leaf</tissue>
    </source>
</reference>
<evidence type="ECO:0000256" key="7">
    <source>
        <dbReference type="ARBA" id="ARBA00022801"/>
    </source>
</evidence>
<evidence type="ECO:0000256" key="3">
    <source>
        <dbReference type="ARBA" id="ARBA00022722"/>
    </source>
</evidence>
<evidence type="ECO:0000313" key="17">
    <source>
        <dbReference type="EMBL" id="KAK1433831.1"/>
    </source>
</evidence>
<dbReference type="InterPro" id="IPR036890">
    <property type="entry name" value="HATPase_C_sf"/>
</dbReference>
<evidence type="ECO:0000256" key="6">
    <source>
        <dbReference type="ARBA" id="ARBA00022763"/>
    </source>
</evidence>
<evidence type="ECO:0000256" key="10">
    <source>
        <dbReference type="ARBA" id="ARBA00023054"/>
    </source>
</evidence>
<keyword evidence="7" id="KW-0378">Hydrolase</keyword>
<dbReference type="PANTHER" id="PTHR23336:SF59">
    <property type="entry name" value="HISTIDINE KINASE_HSP90-LIKE ATPASE"/>
    <property type="match status" value="1"/>
</dbReference>
<feature type="domain" description="Morc S5" evidence="16">
    <location>
        <begin position="442"/>
        <end position="580"/>
    </location>
</feature>
<evidence type="ECO:0000256" key="13">
    <source>
        <dbReference type="ARBA" id="ARBA00023242"/>
    </source>
</evidence>
<dbReference type="GO" id="GO:0004519">
    <property type="term" value="F:endonuclease activity"/>
    <property type="evidence" value="ECO:0007669"/>
    <property type="project" value="UniProtKB-KW"/>
</dbReference>
<proteinExistence type="inferred from homology"/>
<accession>A0AAD8P6L5</accession>
<gene>
    <name evidence="17" type="ORF">QVD17_10749</name>
</gene>
<dbReference type="FunFam" id="3.30.565.10:FF:000075">
    <property type="entry name" value="MORC family CW-type zinc finger protein 4"/>
    <property type="match status" value="1"/>
</dbReference>
<dbReference type="GO" id="GO:0005524">
    <property type="term" value="F:ATP binding"/>
    <property type="evidence" value="ECO:0007669"/>
    <property type="project" value="UniProtKB-KW"/>
</dbReference>
<dbReference type="GO" id="GO:0006281">
    <property type="term" value="P:DNA repair"/>
    <property type="evidence" value="ECO:0007669"/>
    <property type="project" value="UniProtKB-KW"/>
</dbReference>
<dbReference type="GO" id="GO:0005634">
    <property type="term" value="C:nucleus"/>
    <property type="evidence" value="ECO:0007669"/>
    <property type="project" value="UniProtKB-SubCell"/>
</dbReference>
<feature type="region of interest" description="Disordered" evidence="15">
    <location>
        <begin position="121"/>
        <end position="149"/>
    </location>
</feature>
<evidence type="ECO:0000256" key="1">
    <source>
        <dbReference type="ARBA" id="ARBA00004123"/>
    </source>
</evidence>
<evidence type="ECO:0000256" key="5">
    <source>
        <dbReference type="ARBA" id="ARBA00022759"/>
    </source>
</evidence>
<dbReference type="GO" id="GO:0031047">
    <property type="term" value="P:regulatory ncRNA-mediated gene silencing"/>
    <property type="evidence" value="ECO:0007669"/>
    <property type="project" value="UniProtKB-KW"/>
</dbReference>
<dbReference type="GO" id="GO:0016887">
    <property type="term" value="F:ATP hydrolysis activity"/>
    <property type="evidence" value="ECO:0007669"/>
    <property type="project" value="InterPro"/>
</dbReference>
<evidence type="ECO:0000256" key="11">
    <source>
        <dbReference type="ARBA" id="ARBA00023158"/>
    </source>
</evidence>
<keyword evidence="5" id="KW-0255">Endonuclease</keyword>
<evidence type="ECO:0000256" key="2">
    <source>
        <dbReference type="ARBA" id="ARBA00007845"/>
    </source>
</evidence>
<dbReference type="Proteomes" id="UP001229421">
    <property type="component" value="Unassembled WGS sequence"/>
</dbReference>
<comment type="similarity">
    <text evidence="2">Belongs to the MORC ATPase protein family.</text>
</comment>
<keyword evidence="10 14" id="KW-0175">Coiled coil</keyword>
<keyword evidence="6" id="KW-0227">DNA damage</keyword>
<dbReference type="InterPro" id="IPR045261">
    <property type="entry name" value="MORC_ATPase"/>
</dbReference>
<dbReference type="SUPFAM" id="SSF55874">
    <property type="entry name" value="ATPase domain of HSP90 chaperone/DNA topoisomerase II/histidine kinase"/>
    <property type="match status" value="1"/>
</dbReference>
<feature type="compositionally biased region" description="Polar residues" evidence="15">
    <location>
        <begin position="137"/>
        <end position="149"/>
    </location>
</feature>
<dbReference type="Gene3D" id="3.30.565.10">
    <property type="entry name" value="Histidine kinase-like ATPase, C-terminal domain"/>
    <property type="match status" value="1"/>
</dbReference>
<dbReference type="AlphaFoldDB" id="A0AAD8P6L5"/>
<comment type="subcellular location">
    <subcellularLocation>
        <location evidence="1">Nucleus</location>
    </subcellularLocation>
</comment>
<comment type="caution">
    <text evidence="17">The sequence shown here is derived from an EMBL/GenBank/DDBJ whole genome shotgun (WGS) entry which is preliminary data.</text>
</comment>
<organism evidence="17 18">
    <name type="scientific">Tagetes erecta</name>
    <name type="common">African marigold</name>
    <dbReference type="NCBI Taxonomy" id="13708"/>
    <lineage>
        <taxon>Eukaryota</taxon>
        <taxon>Viridiplantae</taxon>
        <taxon>Streptophyta</taxon>
        <taxon>Embryophyta</taxon>
        <taxon>Tracheophyta</taxon>
        <taxon>Spermatophyta</taxon>
        <taxon>Magnoliopsida</taxon>
        <taxon>eudicotyledons</taxon>
        <taxon>Gunneridae</taxon>
        <taxon>Pentapetalae</taxon>
        <taxon>asterids</taxon>
        <taxon>campanulids</taxon>
        <taxon>Asterales</taxon>
        <taxon>Asteraceae</taxon>
        <taxon>Asteroideae</taxon>
        <taxon>Heliantheae alliance</taxon>
        <taxon>Tageteae</taxon>
        <taxon>Tagetes</taxon>
    </lineage>
</organism>
<evidence type="ECO:0000313" key="18">
    <source>
        <dbReference type="Proteomes" id="UP001229421"/>
    </source>
</evidence>
<evidence type="ECO:0000256" key="4">
    <source>
        <dbReference type="ARBA" id="ARBA00022741"/>
    </source>
</evidence>
<keyword evidence="3" id="KW-0540">Nuclease</keyword>
<dbReference type="GO" id="GO:0006325">
    <property type="term" value="P:chromatin organization"/>
    <property type="evidence" value="ECO:0007669"/>
    <property type="project" value="UniProtKB-KW"/>
</dbReference>
<evidence type="ECO:0000256" key="8">
    <source>
        <dbReference type="ARBA" id="ARBA00022840"/>
    </source>
</evidence>
<dbReference type="Pfam" id="PF17942">
    <property type="entry name" value="Morc6_S5"/>
    <property type="match status" value="1"/>
</dbReference>
<keyword evidence="12" id="KW-0234">DNA repair</keyword>
<keyword evidence="8" id="KW-0067">ATP-binding</keyword>